<comment type="caution">
    <text evidence="3">The sequence shown here is derived from an EMBL/GenBank/DDBJ whole genome shotgun (WGS) entry which is preliminary data.</text>
</comment>
<dbReference type="Proteomes" id="UP000828390">
    <property type="component" value="Unassembled WGS sequence"/>
</dbReference>
<evidence type="ECO:0000313" key="3">
    <source>
        <dbReference type="EMBL" id="KAH3731042.1"/>
    </source>
</evidence>
<accession>A0A9D4CTP7</accession>
<name>A0A9D4CTP7_DREPO</name>
<organism evidence="3 4">
    <name type="scientific">Dreissena polymorpha</name>
    <name type="common">Zebra mussel</name>
    <name type="synonym">Mytilus polymorpha</name>
    <dbReference type="NCBI Taxonomy" id="45954"/>
    <lineage>
        <taxon>Eukaryota</taxon>
        <taxon>Metazoa</taxon>
        <taxon>Spiralia</taxon>
        <taxon>Lophotrochozoa</taxon>
        <taxon>Mollusca</taxon>
        <taxon>Bivalvia</taxon>
        <taxon>Autobranchia</taxon>
        <taxon>Heteroconchia</taxon>
        <taxon>Euheterodonta</taxon>
        <taxon>Imparidentia</taxon>
        <taxon>Neoheterodontei</taxon>
        <taxon>Myida</taxon>
        <taxon>Dreissenoidea</taxon>
        <taxon>Dreissenidae</taxon>
        <taxon>Dreissena</taxon>
    </lineage>
</organism>
<dbReference type="PANTHER" id="PTHR25462:SF296">
    <property type="entry name" value="MEIOTIC P26, ISOFORM F"/>
    <property type="match status" value="1"/>
</dbReference>
<evidence type="ECO:0000259" key="2">
    <source>
        <dbReference type="PROSITE" id="PS50119"/>
    </source>
</evidence>
<proteinExistence type="predicted"/>
<protein>
    <recommendedName>
        <fullName evidence="2">B box-type domain-containing protein</fullName>
    </recommendedName>
</protein>
<keyword evidence="1" id="KW-0479">Metal-binding</keyword>
<keyword evidence="4" id="KW-1185">Reference proteome</keyword>
<dbReference type="CDD" id="cd19776">
    <property type="entry name" value="Bbox2_TRIM25_C-IV"/>
    <property type="match status" value="1"/>
</dbReference>
<dbReference type="EMBL" id="JAIWYP010000012">
    <property type="protein sequence ID" value="KAH3731042.1"/>
    <property type="molecule type" value="Genomic_DNA"/>
</dbReference>
<gene>
    <name evidence="3" type="ORF">DPMN_057047</name>
</gene>
<evidence type="ECO:0000256" key="1">
    <source>
        <dbReference type="PROSITE-ProRule" id="PRU00024"/>
    </source>
</evidence>
<dbReference type="InterPro" id="IPR047153">
    <property type="entry name" value="TRIM45/56/19-like"/>
</dbReference>
<keyword evidence="1" id="KW-0862">Zinc</keyword>
<reference evidence="3" key="2">
    <citation type="submission" date="2020-11" db="EMBL/GenBank/DDBJ databases">
        <authorList>
            <person name="McCartney M.A."/>
            <person name="Auch B."/>
            <person name="Kono T."/>
            <person name="Mallez S."/>
            <person name="Becker A."/>
            <person name="Gohl D.M."/>
            <person name="Silverstein K.A.T."/>
            <person name="Koren S."/>
            <person name="Bechman K.B."/>
            <person name="Herman A."/>
            <person name="Abrahante J.E."/>
            <person name="Garbe J."/>
        </authorList>
    </citation>
    <scope>NUCLEOTIDE SEQUENCE</scope>
    <source>
        <strain evidence="3">Duluth1</strain>
        <tissue evidence="3">Whole animal</tissue>
    </source>
</reference>
<keyword evidence="1" id="KW-0863">Zinc-finger</keyword>
<dbReference type="Pfam" id="PF00643">
    <property type="entry name" value="zf-B_box"/>
    <property type="match status" value="1"/>
</dbReference>
<sequence>MASAGLNDSNRGSASDFLEDCTATQTCEPCMKTNTSKAATLFCKDCQELLCETCRNPHIAYKSGNHDIVTQENVVGMKGMDRCKEHGMLFEFFCEDHSKLCCPTCVFTHRRCEELNEISSISLQVGAELDNWKQCLLMLESDADANMIDCKQSEKQLNESIIDISKEVDDLGDRLIKQIEEAKRDFLTQAHALKCEEVKRLNDRHDLNTKIKDEIFETLQFFLAISKKGTFQQKYIFLKQIEEKCKKVESEINEQRTTQVSTKVTFSYPRELSPLLGMGNNFFKVNLERSGTILKCIPSRRSLLYL</sequence>
<dbReference type="GO" id="GO:0008270">
    <property type="term" value="F:zinc ion binding"/>
    <property type="evidence" value="ECO:0007669"/>
    <property type="project" value="UniProtKB-KW"/>
</dbReference>
<dbReference type="Gene3D" id="3.30.160.60">
    <property type="entry name" value="Classic Zinc Finger"/>
    <property type="match status" value="1"/>
</dbReference>
<feature type="domain" description="B box-type" evidence="2">
    <location>
        <begin position="22"/>
        <end position="71"/>
    </location>
</feature>
<dbReference type="AlphaFoldDB" id="A0A9D4CTP7"/>
<dbReference type="PANTHER" id="PTHR25462">
    <property type="entry name" value="BONUS, ISOFORM C-RELATED"/>
    <property type="match status" value="1"/>
</dbReference>
<dbReference type="PROSITE" id="PS50119">
    <property type="entry name" value="ZF_BBOX"/>
    <property type="match status" value="1"/>
</dbReference>
<dbReference type="InterPro" id="IPR000315">
    <property type="entry name" value="Znf_B-box"/>
</dbReference>
<reference evidence="3" key="1">
    <citation type="journal article" date="2019" name="bioRxiv">
        <title>The Genome of the Zebra Mussel, Dreissena polymorpha: A Resource for Invasive Species Research.</title>
        <authorList>
            <person name="McCartney M.A."/>
            <person name="Auch B."/>
            <person name="Kono T."/>
            <person name="Mallez S."/>
            <person name="Zhang Y."/>
            <person name="Obille A."/>
            <person name="Becker A."/>
            <person name="Abrahante J.E."/>
            <person name="Garbe J."/>
            <person name="Badalamenti J.P."/>
            <person name="Herman A."/>
            <person name="Mangelson H."/>
            <person name="Liachko I."/>
            <person name="Sullivan S."/>
            <person name="Sone E.D."/>
            <person name="Koren S."/>
            <person name="Silverstein K.A.T."/>
            <person name="Beckman K.B."/>
            <person name="Gohl D.M."/>
        </authorList>
    </citation>
    <scope>NUCLEOTIDE SEQUENCE</scope>
    <source>
        <strain evidence="3">Duluth1</strain>
        <tissue evidence="3">Whole animal</tissue>
    </source>
</reference>
<evidence type="ECO:0000313" key="4">
    <source>
        <dbReference type="Proteomes" id="UP000828390"/>
    </source>
</evidence>